<keyword evidence="7" id="KW-1185">Reference proteome</keyword>
<dbReference type="EMBL" id="QZWG01000009">
    <property type="protein sequence ID" value="RZB92024.1"/>
    <property type="molecule type" value="Genomic_DNA"/>
</dbReference>
<dbReference type="PANTHER" id="PTHR47972">
    <property type="entry name" value="KINESIN-LIKE PROTEIN KLP-3"/>
    <property type="match status" value="1"/>
</dbReference>
<evidence type="ECO:0000313" key="6">
    <source>
        <dbReference type="EMBL" id="RZB92024.1"/>
    </source>
</evidence>
<evidence type="ECO:0000313" key="5">
    <source>
        <dbReference type="EMBL" id="KHM99156.1"/>
    </source>
</evidence>
<dbReference type="SMART" id="SM00129">
    <property type="entry name" value="KISc"/>
    <property type="match status" value="1"/>
</dbReference>
<keyword evidence="1 2" id="KW-0505">Motor protein</keyword>
<dbReference type="GO" id="GO:0005524">
    <property type="term" value="F:ATP binding"/>
    <property type="evidence" value="ECO:0007669"/>
    <property type="project" value="UniProtKB-UniRule"/>
</dbReference>
<dbReference type="GO" id="GO:0003777">
    <property type="term" value="F:microtubule motor activity"/>
    <property type="evidence" value="ECO:0007669"/>
    <property type="project" value="InterPro"/>
</dbReference>
<keyword evidence="2" id="KW-0067">ATP-binding</keyword>
<accession>A0A0B2NUI5</accession>
<sequence>MALDFESAKDGDLTVMSNGSPKRTFKFDVVFGPRQAKQGDIFEDAAPFATSVLDGFNVCIFAYGQTRTGKTFTMEGTEEARGGQLVEWGMHENQVMVEDLAGSERVAKTEVHGNRLKETQNINRSLSALGDVISALATKSSHIPFRNSNLTHLLQHSLGAHSNALMFVQINSNENYLSETIFSLNFASRVRGIELGSTRKQLDTIELLRHKQMLEKVKQEVKLKDLQMKKLEETIHGLESKMKERDNKNKNLQEKVKEPESQLLVERKLARQHVDSKIVEQHQMKHQEKQNNTLLRLALASRPLGSLKNFNDPVNGGWFKDQQINSAKPLTKKIILKPCIPISTMETSIKCIDHAEKENNGDMADKALLPKRLGRPSICMMTPHVPSAVASRRNSLIRLPSIPSLTQFQSPLLPKLTNQFDQKDANGESETNCVLAQTHFLCPKEVRSGAKRIGSILRRSLHKKIQVKSPFQQHMRKVGVNVGMEKVRVSIGSRGDW</sequence>
<dbReference type="PANTHER" id="PTHR47972:SF35">
    <property type="entry name" value="KINESIN-LIKE PROTEIN KIN-14Q"/>
    <property type="match status" value="1"/>
</dbReference>
<dbReference type="PROSITE" id="PS50067">
    <property type="entry name" value="KINESIN_MOTOR_2"/>
    <property type="match status" value="2"/>
</dbReference>
<evidence type="ECO:0000256" key="1">
    <source>
        <dbReference type="ARBA" id="ARBA00023175"/>
    </source>
</evidence>
<dbReference type="InterPro" id="IPR027640">
    <property type="entry name" value="Kinesin-like_fam"/>
</dbReference>
<evidence type="ECO:0000259" key="4">
    <source>
        <dbReference type="PROSITE" id="PS50067"/>
    </source>
</evidence>
<name>A0A0B2NUI5_GLYSO</name>
<organism evidence="5">
    <name type="scientific">Glycine soja</name>
    <name type="common">Wild soybean</name>
    <dbReference type="NCBI Taxonomy" id="3848"/>
    <lineage>
        <taxon>Eukaryota</taxon>
        <taxon>Viridiplantae</taxon>
        <taxon>Streptophyta</taxon>
        <taxon>Embryophyta</taxon>
        <taxon>Tracheophyta</taxon>
        <taxon>Spermatophyta</taxon>
        <taxon>Magnoliopsida</taxon>
        <taxon>eudicotyledons</taxon>
        <taxon>Gunneridae</taxon>
        <taxon>Pentapetalae</taxon>
        <taxon>rosids</taxon>
        <taxon>fabids</taxon>
        <taxon>Fabales</taxon>
        <taxon>Fabaceae</taxon>
        <taxon>Papilionoideae</taxon>
        <taxon>50 kb inversion clade</taxon>
        <taxon>NPAAA clade</taxon>
        <taxon>indigoferoid/millettioid clade</taxon>
        <taxon>Phaseoleae</taxon>
        <taxon>Glycine</taxon>
        <taxon>Glycine subgen. Soja</taxon>
    </lineage>
</organism>
<dbReference type="Proteomes" id="UP000053555">
    <property type="component" value="Unassembled WGS sequence"/>
</dbReference>
<feature type="domain" description="Kinesin motor" evidence="4">
    <location>
        <begin position="1"/>
        <end position="82"/>
    </location>
</feature>
<evidence type="ECO:0000256" key="2">
    <source>
        <dbReference type="PROSITE-ProRule" id="PRU00283"/>
    </source>
</evidence>
<dbReference type="InterPro" id="IPR027417">
    <property type="entry name" value="P-loop_NTPase"/>
</dbReference>
<dbReference type="Gene3D" id="3.40.850.10">
    <property type="entry name" value="Kinesin motor domain"/>
    <property type="match status" value="2"/>
</dbReference>
<evidence type="ECO:0000256" key="3">
    <source>
        <dbReference type="SAM" id="Coils"/>
    </source>
</evidence>
<reference evidence="6 7" key="2">
    <citation type="submission" date="2018-09" db="EMBL/GenBank/DDBJ databases">
        <title>A high-quality reference genome of wild soybean provides a powerful tool to mine soybean genomes.</title>
        <authorList>
            <person name="Xie M."/>
            <person name="Chung C.Y.L."/>
            <person name="Li M.-W."/>
            <person name="Wong F.-L."/>
            <person name="Chan T.-F."/>
            <person name="Lam H.-M."/>
        </authorList>
    </citation>
    <scope>NUCLEOTIDE SEQUENCE [LARGE SCALE GENOMIC DNA]</scope>
    <source>
        <strain evidence="7">cv. W05</strain>
        <tissue evidence="6">Hypocotyl of etiolated seedlings</tissue>
    </source>
</reference>
<keyword evidence="2" id="KW-0547">Nucleotide-binding</keyword>
<keyword evidence="3" id="KW-0175">Coiled coil</keyword>
<dbReference type="Proteomes" id="UP000289340">
    <property type="component" value="Chromosome 9"/>
</dbReference>
<dbReference type="GO" id="GO:0015630">
    <property type="term" value="C:microtubule cytoskeleton"/>
    <property type="evidence" value="ECO:0007669"/>
    <property type="project" value="TreeGrafter"/>
</dbReference>
<feature type="domain" description="Kinesin motor" evidence="4">
    <location>
        <begin position="99"/>
        <end position="193"/>
    </location>
</feature>
<dbReference type="GO" id="GO:0008017">
    <property type="term" value="F:microtubule binding"/>
    <property type="evidence" value="ECO:0007669"/>
    <property type="project" value="InterPro"/>
</dbReference>
<evidence type="ECO:0000313" key="7">
    <source>
        <dbReference type="Proteomes" id="UP000289340"/>
    </source>
</evidence>
<protein>
    <submittedName>
        <fullName evidence="5">Kinesin-4</fullName>
    </submittedName>
    <submittedName>
        <fullName evidence="6">Kinesin-like protein KIN-14Q</fullName>
    </submittedName>
</protein>
<dbReference type="Pfam" id="PF00225">
    <property type="entry name" value="Kinesin"/>
    <property type="match status" value="2"/>
</dbReference>
<proteinExistence type="inferred from homology"/>
<comment type="similarity">
    <text evidence="2">Belongs to the TRAFAC class myosin-kinesin ATPase superfamily. Kinesin family.</text>
</comment>
<dbReference type="InterPro" id="IPR036961">
    <property type="entry name" value="Kinesin_motor_dom_sf"/>
</dbReference>
<feature type="binding site" evidence="2">
    <location>
        <begin position="64"/>
        <end position="71"/>
    </location>
    <ligand>
        <name>ATP</name>
        <dbReference type="ChEBI" id="CHEBI:30616"/>
    </ligand>
</feature>
<dbReference type="InterPro" id="IPR001752">
    <property type="entry name" value="Kinesin_motor_dom"/>
</dbReference>
<dbReference type="AlphaFoldDB" id="A0A0B2NUI5"/>
<dbReference type="EMBL" id="KN672080">
    <property type="protein sequence ID" value="KHM99156.1"/>
    <property type="molecule type" value="Genomic_DNA"/>
</dbReference>
<dbReference type="GO" id="GO:0007018">
    <property type="term" value="P:microtubule-based movement"/>
    <property type="evidence" value="ECO:0007669"/>
    <property type="project" value="InterPro"/>
</dbReference>
<dbReference type="SUPFAM" id="SSF52540">
    <property type="entry name" value="P-loop containing nucleoside triphosphate hydrolases"/>
    <property type="match status" value="1"/>
</dbReference>
<gene>
    <name evidence="6" type="ORF">D0Y65_024159</name>
    <name evidence="5" type="ORF">glysoja_032047</name>
</gene>
<feature type="coiled-coil region" evidence="3">
    <location>
        <begin position="214"/>
        <end position="258"/>
    </location>
</feature>
<reference evidence="5" key="1">
    <citation type="submission" date="2014-07" db="EMBL/GenBank/DDBJ databases">
        <title>Identification of a novel salt tolerance gene in wild soybean by whole-genome sequencing.</title>
        <authorList>
            <person name="Lam H.-M."/>
            <person name="Qi X."/>
            <person name="Li M.-W."/>
            <person name="Liu X."/>
            <person name="Xie M."/>
            <person name="Ni M."/>
            <person name="Xu X."/>
        </authorList>
    </citation>
    <scope>NUCLEOTIDE SEQUENCE [LARGE SCALE GENOMIC DNA]</scope>
    <source>
        <tissue evidence="5">Root</tissue>
    </source>
</reference>
<comment type="caution">
    <text evidence="2">Lacks conserved residue(s) required for the propagation of feature annotation.</text>
</comment>